<dbReference type="AlphaFoldDB" id="A0A1M5ANR8"/>
<evidence type="ECO:0000256" key="1">
    <source>
        <dbReference type="SAM" id="Phobius"/>
    </source>
</evidence>
<dbReference type="OrthoDB" id="6157812at2"/>
<feature type="domain" description="C2H2-type" evidence="2">
    <location>
        <begin position="48"/>
        <end position="68"/>
    </location>
</feature>
<proteinExistence type="predicted"/>
<keyword evidence="1" id="KW-0472">Membrane</keyword>
<dbReference type="PROSITE" id="PS00028">
    <property type="entry name" value="ZINC_FINGER_C2H2_1"/>
    <property type="match status" value="1"/>
</dbReference>
<protein>
    <recommendedName>
        <fullName evidence="2">C2H2-type domain-containing protein</fullName>
    </recommendedName>
</protein>
<feature type="transmembrane region" description="Helical" evidence="1">
    <location>
        <begin position="96"/>
        <end position="116"/>
    </location>
</feature>
<keyword evidence="1" id="KW-0812">Transmembrane</keyword>
<keyword evidence="1" id="KW-1133">Transmembrane helix</keyword>
<gene>
    <name evidence="3" type="ORF">SAMN05444377_106155</name>
</gene>
<reference evidence="3 4" key="1">
    <citation type="submission" date="2016-11" db="EMBL/GenBank/DDBJ databases">
        <authorList>
            <person name="Jaros S."/>
            <person name="Januszkiewicz K."/>
            <person name="Wedrychowicz H."/>
        </authorList>
    </citation>
    <scope>NUCLEOTIDE SEQUENCE [LARGE SCALE GENOMIC DNA]</scope>
    <source>
        <strain evidence="3 4">DSM 25660</strain>
    </source>
</reference>
<evidence type="ECO:0000259" key="2">
    <source>
        <dbReference type="PROSITE" id="PS00028"/>
    </source>
</evidence>
<keyword evidence="4" id="KW-1185">Reference proteome</keyword>
<organism evidence="3 4">
    <name type="scientific">Flavobacterium fontis</name>
    <dbReference type="NCBI Taxonomy" id="1124188"/>
    <lineage>
        <taxon>Bacteria</taxon>
        <taxon>Pseudomonadati</taxon>
        <taxon>Bacteroidota</taxon>
        <taxon>Flavobacteriia</taxon>
        <taxon>Flavobacteriales</taxon>
        <taxon>Flavobacteriaceae</taxon>
        <taxon>Flavobacterium</taxon>
    </lineage>
</organism>
<evidence type="ECO:0000313" key="3">
    <source>
        <dbReference type="EMBL" id="SHF31815.1"/>
    </source>
</evidence>
<accession>A0A1M5ANR8</accession>
<dbReference type="Proteomes" id="UP000184147">
    <property type="component" value="Unassembled WGS sequence"/>
</dbReference>
<dbReference type="STRING" id="1124188.SAMN05444377_106155"/>
<dbReference type="EMBL" id="FQVQ01000006">
    <property type="protein sequence ID" value="SHF31815.1"/>
    <property type="molecule type" value="Genomic_DNA"/>
</dbReference>
<dbReference type="RefSeq" id="WP_073362920.1">
    <property type="nucleotide sequence ID" value="NZ_FQVQ01000006.1"/>
</dbReference>
<name>A0A1M5ANR8_9FLAO</name>
<dbReference type="InterPro" id="IPR013087">
    <property type="entry name" value="Znf_C2H2_type"/>
</dbReference>
<evidence type="ECO:0000313" key="4">
    <source>
        <dbReference type="Proteomes" id="UP000184147"/>
    </source>
</evidence>
<sequence>MRELFIEWMYRTVRIPYQWIFKRKEAWNLTLQELLRMPEESLGFHLGCFLCRHHFEIQPTLEEHDIYHVLTQTGGTVCDEITMQFYLLGNGKRSPFVYLVVGTGVVFYPFQWGHFYQSFRRGKQAHRFYDLNFLPLLPYPIADFRKTFNIQP</sequence>